<protein>
    <recommendedName>
        <fullName evidence="2">Uncharacterized protein YyaB-like PH domain-containing protein</fullName>
    </recommendedName>
</protein>
<dbReference type="AlphaFoldDB" id="A0A2U8QRF4"/>
<accession>A0A2U8QRF4</accession>
<feature type="transmembrane region" description="Helical" evidence="1">
    <location>
        <begin position="36"/>
        <end position="57"/>
    </location>
</feature>
<evidence type="ECO:0000256" key="1">
    <source>
        <dbReference type="SAM" id="Phobius"/>
    </source>
</evidence>
<dbReference type="GO" id="GO:0030153">
    <property type="term" value="P:bacteriocin immunity"/>
    <property type="evidence" value="ECO:0007669"/>
    <property type="project" value="InterPro"/>
</dbReference>
<keyword evidence="1" id="KW-0472">Membrane</keyword>
<sequence>MIFKSTITRTTKFIFGFILLILSITSFFAFDPENLAASAIPFIINSMAVVLLFWILLKTEYKIIDQTLFCTCGPIKKEINIKEITKISHHSGTIVPVLLKLSLNSEGIIINYGKLNELYISPENQDLFLLKLKEINPDFIIIAPPTNV</sequence>
<dbReference type="Pfam" id="PF06713">
    <property type="entry name" value="bPH_4"/>
    <property type="match status" value="1"/>
</dbReference>
<keyword evidence="1" id="KW-0812">Transmembrane</keyword>
<feature type="domain" description="Uncharacterized protein YyaB-like PH" evidence="2">
    <location>
        <begin position="59"/>
        <end position="136"/>
    </location>
</feature>
<evidence type="ECO:0000259" key="2">
    <source>
        <dbReference type="Pfam" id="PF06713"/>
    </source>
</evidence>
<dbReference type="InterPro" id="IPR009589">
    <property type="entry name" value="PH_YyaB-like"/>
</dbReference>
<keyword evidence="1" id="KW-1133">Transmembrane helix</keyword>
<name>A0A2U8QRF4_9FLAO</name>
<dbReference type="EMBL" id="CP029463">
    <property type="protein sequence ID" value="AWM12426.1"/>
    <property type="molecule type" value="Genomic_DNA"/>
</dbReference>
<dbReference type="RefSeq" id="WP_109567835.1">
    <property type="nucleotide sequence ID" value="NZ_CP029463.1"/>
</dbReference>
<proteinExistence type="predicted"/>
<dbReference type="Proteomes" id="UP000245429">
    <property type="component" value="Chromosome"/>
</dbReference>
<reference evidence="3 4" key="1">
    <citation type="submission" date="2018-05" db="EMBL/GenBank/DDBJ databases">
        <title>Flavobacterium sp. MEBiC07310.</title>
        <authorList>
            <person name="Baek K."/>
        </authorList>
    </citation>
    <scope>NUCLEOTIDE SEQUENCE [LARGE SCALE GENOMIC DNA]</scope>
    <source>
        <strain evidence="3 4">MEBiC07310</strain>
    </source>
</reference>
<evidence type="ECO:0000313" key="3">
    <source>
        <dbReference type="EMBL" id="AWM12426.1"/>
    </source>
</evidence>
<dbReference type="OrthoDB" id="1437824at2"/>
<organism evidence="3 4">
    <name type="scientific">Flavobacterium sediminis</name>
    <dbReference type="NCBI Taxonomy" id="2201181"/>
    <lineage>
        <taxon>Bacteria</taxon>
        <taxon>Pseudomonadati</taxon>
        <taxon>Bacteroidota</taxon>
        <taxon>Flavobacteriia</taxon>
        <taxon>Flavobacteriales</taxon>
        <taxon>Flavobacteriaceae</taxon>
        <taxon>Flavobacterium</taxon>
    </lineage>
</organism>
<dbReference type="KEGG" id="fse:DI487_00060"/>
<gene>
    <name evidence="3" type="ORF">DI487_00060</name>
</gene>
<keyword evidence="4" id="KW-1185">Reference proteome</keyword>
<feature type="transmembrane region" description="Helical" evidence="1">
    <location>
        <begin position="12"/>
        <end position="30"/>
    </location>
</feature>
<evidence type="ECO:0000313" key="4">
    <source>
        <dbReference type="Proteomes" id="UP000245429"/>
    </source>
</evidence>